<dbReference type="Pfam" id="PF13411">
    <property type="entry name" value="MerR_1"/>
    <property type="match status" value="1"/>
</dbReference>
<dbReference type="EMBL" id="SNWP01000011">
    <property type="protein sequence ID" value="TDO26349.1"/>
    <property type="molecule type" value="Genomic_DNA"/>
</dbReference>
<gene>
    <name evidence="3" type="ORF">BC659_1655</name>
</gene>
<name>A0A4R6IUQ6_9BACT</name>
<dbReference type="InterPro" id="IPR047057">
    <property type="entry name" value="MerR_fam"/>
</dbReference>
<dbReference type="GO" id="GO:0003700">
    <property type="term" value="F:DNA-binding transcription factor activity"/>
    <property type="evidence" value="ECO:0007669"/>
    <property type="project" value="InterPro"/>
</dbReference>
<dbReference type="PANTHER" id="PTHR30204:SF15">
    <property type="entry name" value="BLL5018 PROTEIN"/>
    <property type="match status" value="1"/>
</dbReference>
<sequence>MYYFYAMQKPLQQLDLFGMPVEPATPPAKKKPVVKEKAVEALPVVNEVIAEPVAPTLPEPIAEKPAPVNDPVVFADERIVVKIKAKTPPPTPVVEALQVHEPVPEIENSYRQPGKRGRKSFREIDTEVDLIDIPDEETLNQKLYYSISEVAGWFKVNTSLLRYWENEFDILQPRKTRKGDRLFRVEDIKNLQLIYFLLRQRKFSIEGARNYLKQNKGQADVQLQLVQSLTKFKSFLLELKAGLGN</sequence>
<dbReference type="Gene3D" id="1.10.1660.10">
    <property type="match status" value="1"/>
</dbReference>
<feature type="domain" description="HTH merR-type" evidence="2">
    <location>
        <begin position="144"/>
        <end position="214"/>
    </location>
</feature>
<comment type="caution">
    <text evidence="3">The sequence shown here is derived from an EMBL/GenBank/DDBJ whole genome shotgun (WGS) entry which is preliminary data.</text>
</comment>
<keyword evidence="4" id="KW-1185">Reference proteome</keyword>
<accession>A0A4R6IUQ6</accession>
<dbReference type="Proteomes" id="UP000295741">
    <property type="component" value="Unassembled WGS sequence"/>
</dbReference>
<dbReference type="AlphaFoldDB" id="A0A4R6IUQ6"/>
<dbReference type="SUPFAM" id="SSF46955">
    <property type="entry name" value="Putative DNA-binding domain"/>
    <property type="match status" value="1"/>
</dbReference>
<dbReference type="InterPro" id="IPR009061">
    <property type="entry name" value="DNA-bd_dom_put_sf"/>
</dbReference>
<dbReference type="GO" id="GO:0003677">
    <property type="term" value="F:DNA binding"/>
    <property type="evidence" value="ECO:0007669"/>
    <property type="project" value="UniProtKB-KW"/>
</dbReference>
<proteinExistence type="predicted"/>
<evidence type="ECO:0000313" key="3">
    <source>
        <dbReference type="EMBL" id="TDO26349.1"/>
    </source>
</evidence>
<evidence type="ECO:0000313" key="4">
    <source>
        <dbReference type="Proteomes" id="UP000295741"/>
    </source>
</evidence>
<protein>
    <submittedName>
        <fullName evidence="3">MerR-like DNA binding protein</fullName>
    </submittedName>
</protein>
<dbReference type="PROSITE" id="PS50937">
    <property type="entry name" value="HTH_MERR_2"/>
    <property type="match status" value="1"/>
</dbReference>
<dbReference type="SMART" id="SM00422">
    <property type="entry name" value="HTH_MERR"/>
    <property type="match status" value="1"/>
</dbReference>
<organism evidence="3 4">
    <name type="scientific">Sediminibacterium goheungense</name>
    <dbReference type="NCBI Taxonomy" id="1086393"/>
    <lineage>
        <taxon>Bacteria</taxon>
        <taxon>Pseudomonadati</taxon>
        <taxon>Bacteroidota</taxon>
        <taxon>Chitinophagia</taxon>
        <taxon>Chitinophagales</taxon>
        <taxon>Chitinophagaceae</taxon>
        <taxon>Sediminibacterium</taxon>
    </lineage>
</organism>
<dbReference type="PANTHER" id="PTHR30204">
    <property type="entry name" value="REDOX-CYCLING DRUG-SENSING TRANSCRIPTIONAL ACTIVATOR SOXR"/>
    <property type="match status" value="1"/>
</dbReference>
<reference evidence="3 4" key="1">
    <citation type="submission" date="2019-03" db="EMBL/GenBank/DDBJ databases">
        <title>Genomic Encyclopedia of Archaeal and Bacterial Type Strains, Phase II (KMG-II): from individual species to whole genera.</title>
        <authorList>
            <person name="Goeker M."/>
        </authorList>
    </citation>
    <scope>NUCLEOTIDE SEQUENCE [LARGE SCALE GENOMIC DNA]</scope>
    <source>
        <strain evidence="3 4">DSM 28323</strain>
    </source>
</reference>
<evidence type="ECO:0000256" key="1">
    <source>
        <dbReference type="ARBA" id="ARBA00023125"/>
    </source>
</evidence>
<dbReference type="InterPro" id="IPR000551">
    <property type="entry name" value="MerR-type_HTH_dom"/>
</dbReference>
<evidence type="ECO:0000259" key="2">
    <source>
        <dbReference type="PROSITE" id="PS50937"/>
    </source>
</evidence>
<dbReference type="CDD" id="cd04765">
    <property type="entry name" value="HTH_MlrA-like_sg2"/>
    <property type="match status" value="1"/>
</dbReference>
<keyword evidence="1" id="KW-0238">DNA-binding</keyword>